<dbReference type="RefSeq" id="WP_345554643.1">
    <property type="nucleotide sequence ID" value="NZ_BAAAZA010000074.1"/>
</dbReference>
<evidence type="ECO:0000256" key="4">
    <source>
        <dbReference type="ARBA" id="ARBA00023002"/>
    </source>
</evidence>
<sequence length="353" mass="37659">MAAESQGEKPAAEASIVPQAVLETSEPAATFLLATLDDGGGEQARQLLVKLPSLVRAVLSRASGSRLTCVAGIGSDAWDRLFAGQRPVQLHPFREIAGDGRRAVATPADLLFHIRATSSDLCFELAVEIVSRLKGAATVVDEVVGFKYFGELDLLGFADGTENPTGQAASTSVLVGDEDRCFAGGAYVVVQKYLHDLDSWNALPVEQQQRIIGRTKATNIELDDATQEPDSHVALNKVLRPDGSEQQILRFNMPFGSAAKNEYGTYFIGYTRAPSVIEQMLRNMFLGTATASHDRILDFSQAVTGALFFVPSQTFLDNYLSRAAPSPPTTPPAHGGTEHGSLGIGSLGRGPSI</sequence>
<keyword evidence="3" id="KW-0479">Metal-binding</keyword>
<keyword evidence="5" id="KW-0408">Iron</keyword>
<dbReference type="PANTHER" id="PTHR30521:SF0">
    <property type="entry name" value="DYP-TYPE PEROXIDASE FAMILY PROTEIN"/>
    <property type="match status" value="1"/>
</dbReference>
<evidence type="ECO:0000256" key="6">
    <source>
        <dbReference type="ARBA" id="ARBA00025737"/>
    </source>
</evidence>
<feature type="compositionally biased region" description="Gly residues" evidence="7">
    <location>
        <begin position="342"/>
        <end position="353"/>
    </location>
</feature>
<organism evidence="10 11">
    <name type="scientific">Streptomyces lannensis</name>
    <dbReference type="NCBI Taxonomy" id="766498"/>
    <lineage>
        <taxon>Bacteria</taxon>
        <taxon>Bacillati</taxon>
        <taxon>Actinomycetota</taxon>
        <taxon>Actinomycetes</taxon>
        <taxon>Kitasatosporales</taxon>
        <taxon>Streptomycetaceae</taxon>
        <taxon>Streptomyces</taxon>
    </lineage>
</organism>
<dbReference type="InterPro" id="IPR011008">
    <property type="entry name" value="Dimeric_a/b-barrel"/>
</dbReference>
<evidence type="ECO:0000313" key="10">
    <source>
        <dbReference type="EMBL" id="GAA3908233.1"/>
    </source>
</evidence>
<keyword evidence="2 10" id="KW-0575">Peroxidase</keyword>
<evidence type="ECO:0000256" key="1">
    <source>
        <dbReference type="ARBA" id="ARBA00001970"/>
    </source>
</evidence>
<keyword evidence="4" id="KW-0560">Oxidoreductase</keyword>
<keyword evidence="11" id="KW-1185">Reference proteome</keyword>
<dbReference type="InterPro" id="IPR006314">
    <property type="entry name" value="Dyp_peroxidase"/>
</dbReference>
<dbReference type="SUPFAM" id="SSF54909">
    <property type="entry name" value="Dimeric alpha+beta barrel"/>
    <property type="match status" value="1"/>
</dbReference>
<evidence type="ECO:0000259" key="9">
    <source>
        <dbReference type="Pfam" id="PF20628"/>
    </source>
</evidence>
<feature type="region of interest" description="Disordered" evidence="7">
    <location>
        <begin position="321"/>
        <end position="353"/>
    </location>
</feature>
<feature type="domain" description="Dyp-type peroxidase N-terminal" evidence="8">
    <location>
        <begin position="19"/>
        <end position="147"/>
    </location>
</feature>
<dbReference type="Proteomes" id="UP001501563">
    <property type="component" value="Unassembled WGS sequence"/>
</dbReference>
<dbReference type="Pfam" id="PF20628">
    <property type="entry name" value="Dyp_perox_C"/>
    <property type="match status" value="1"/>
</dbReference>
<accession>A0ABP7LTS4</accession>
<evidence type="ECO:0000313" key="11">
    <source>
        <dbReference type="Proteomes" id="UP001501563"/>
    </source>
</evidence>
<comment type="caution">
    <text evidence="10">The sequence shown here is derived from an EMBL/GenBank/DDBJ whole genome shotgun (WGS) entry which is preliminary data.</text>
</comment>
<comment type="similarity">
    <text evidence="6">Belongs to the DyP-type peroxidase family.</text>
</comment>
<dbReference type="GO" id="GO:0004601">
    <property type="term" value="F:peroxidase activity"/>
    <property type="evidence" value="ECO:0007669"/>
    <property type="project" value="UniProtKB-KW"/>
</dbReference>
<dbReference type="EMBL" id="BAAAZA010000074">
    <property type="protein sequence ID" value="GAA3908233.1"/>
    <property type="molecule type" value="Genomic_DNA"/>
</dbReference>
<dbReference type="NCBIfam" id="TIGR01413">
    <property type="entry name" value="Dyp_perox_fam"/>
    <property type="match status" value="1"/>
</dbReference>
<dbReference type="InterPro" id="IPR048328">
    <property type="entry name" value="Dyp_perox_C"/>
</dbReference>
<reference evidence="11" key="1">
    <citation type="journal article" date="2019" name="Int. J. Syst. Evol. Microbiol.">
        <title>The Global Catalogue of Microorganisms (GCM) 10K type strain sequencing project: providing services to taxonomists for standard genome sequencing and annotation.</title>
        <authorList>
            <consortium name="The Broad Institute Genomics Platform"/>
            <consortium name="The Broad Institute Genome Sequencing Center for Infectious Disease"/>
            <person name="Wu L."/>
            <person name="Ma J."/>
        </authorList>
    </citation>
    <scope>NUCLEOTIDE SEQUENCE [LARGE SCALE GENOMIC DNA]</scope>
    <source>
        <strain evidence="11">JCM 16578</strain>
    </source>
</reference>
<evidence type="ECO:0000256" key="2">
    <source>
        <dbReference type="ARBA" id="ARBA00022559"/>
    </source>
</evidence>
<evidence type="ECO:0000256" key="7">
    <source>
        <dbReference type="SAM" id="MobiDB-lite"/>
    </source>
</evidence>
<evidence type="ECO:0000256" key="5">
    <source>
        <dbReference type="ARBA" id="ARBA00023004"/>
    </source>
</evidence>
<protein>
    <submittedName>
        <fullName evidence="10">Dyp-type peroxidase</fullName>
    </submittedName>
</protein>
<proteinExistence type="inferred from homology"/>
<dbReference type="PANTHER" id="PTHR30521">
    <property type="entry name" value="DEFERROCHELATASE/PEROXIDASE"/>
    <property type="match status" value="1"/>
</dbReference>
<dbReference type="InterPro" id="IPR048327">
    <property type="entry name" value="Dyp_perox_N"/>
</dbReference>
<gene>
    <name evidence="10" type="ORF">GCM10022207_92210</name>
</gene>
<feature type="domain" description="Dyp-type peroxidase C-terminal" evidence="9">
    <location>
        <begin position="152"/>
        <end position="314"/>
    </location>
</feature>
<evidence type="ECO:0000259" key="8">
    <source>
        <dbReference type="Pfam" id="PF04261"/>
    </source>
</evidence>
<dbReference type="Pfam" id="PF04261">
    <property type="entry name" value="Dyp_perox_N"/>
    <property type="match status" value="1"/>
</dbReference>
<dbReference type="PROSITE" id="PS51404">
    <property type="entry name" value="DYP_PEROXIDASE"/>
    <property type="match status" value="1"/>
</dbReference>
<evidence type="ECO:0000256" key="3">
    <source>
        <dbReference type="ARBA" id="ARBA00022723"/>
    </source>
</evidence>
<comment type="cofactor">
    <cofactor evidence="1">
        <name>heme b</name>
        <dbReference type="ChEBI" id="CHEBI:60344"/>
    </cofactor>
</comment>
<name>A0ABP7LTS4_9ACTN</name>